<organism evidence="7 8">
    <name type="scientific">Mucilaginibacter aquariorum</name>
    <dbReference type="NCBI Taxonomy" id="2967225"/>
    <lineage>
        <taxon>Bacteria</taxon>
        <taxon>Pseudomonadati</taxon>
        <taxon>Bacteroidota</taxon>
        <taxon>Sphingobacteriia</taxon>
        <taxon>Sphingobacteriales</taxon>
        <taxon>Sphingobacteriaceae</taxon>
        <taxon>Mucilaginibacter</taxon>
    </lineage>
</organism>
<dbReference type="SMART" id="SM00640">
    <property type="entry name" value="Glyco_32"/>
    <property type="match status" value="1"/>
</dbReference>
<dbReference type="Pfam" id="PF00251">
    <property type="entry name" value="Glyco_hydro_32N"/>
    <property type="match status" value="2"/>
</dbReference>
<evidence type="ECO:0000259" key="6">
    <source>
        <dbReference type="Pfam" id="PF08244"/>
    </source>
</evidence>
<dbReference type="PANTHER" id="PTHR42800">
    <property type="entry name" value="EXOINULINASE INUD (AFU_ORTHOLOGUE AFUA_5G00480)"/>
    <property type="match status" value="1"/>
</dbReference>
<evidence type="ECO:0000256" key="2">
    <source>
        <dbReference type="ARBA" id="ARBA00022801"/>
    </source>
</evidence>
<comment type="caution">
    <text evidence="7">The sequence shown here is derived from an EMBL/GenBank/DDBJ whole genome shotgun (WGS) entry which is preliminary data.</text>
</comment>
<evidence type="ECO:0000313" key="8">
    <source>
        <dbReference type="Proteomes" id="UP001204376"/>
    </source>
</evidence>
<dbReference type="PANTHER" id="PTHR42800:SF1">
    <property type="entry name" value="EXOINULINASE INUD (AFU_ORTHOLOGUE AFUA_5G00480)"/>
    <property type="match status" value="1"/>
</dbReference>
<dbReference type="SUPFAM" id="SSF75005">
    <property type="entry name" value="Arabinanase/levansucrase/invertase"/>
    <property type="match status" value="1"/>
</dbReference>
<feature type="domain" description="Glycosyl hydrolase family 32 C-terminal" evidence="6">
    <location>
        <begin position="509"/>
        <end position="660"/>
    </location>
</feature>
<dbReference type="Gene3D" id="2.60.120.560">
    <property type="entry name" value="Exo-inulinase, domain 1"/>
    <property type="match status" value="1"/>
</dbReference>
<name>A0ABT1T820_9SPHI</name>
<evidence type="ECO:0000256" key="3">
    <source>
        <dbReference type="ARBA" id="ARBA00023295"/>
    </source>
</evidence>
<feature type="domain" description="Glycosyl hydrolase family 32 N-terminal" evidence="5">
    <location>
        <begin position="46"/>
        <end position="265"/>
    </location>
</feature>
<evidence type="ECO:0000259" key="5">
    <source>
        <dbReference type="Pfam" id="PF00251"/>
    </source>
</evidence>
<dbReference type="Proteomes" id="UP001204376">
    <property type="component" value="Unassembled WGS sequence"/>
</dbReference>
<proteinExistence type="inferred from homology"/>
<dbReference type="InterPro" id="IPR013189">
    <property type="entry name" value="Glyco_hydro_32_C"/>
</dbReference>
<dbReference type="InterPro" id="IPR013148">
    <property type="entry name" value="Glyco_hydro_32_N"/>
</dbReference>
<dbReference type="RefSeq" id="WP_256540929.1">
    <property type="nucleotide sequence ID" value="NZ_JANHOH010000009.1"/>
</dbReference>
<evidence type="ECO:0000313" key="7">
    <source>
        <dbReference type="EMBL" id="MCQ6960747.1"/>
    </source>
</evidence>
<dbReference type="InterPro" id="IPR001362">
    <property type="entry name" value="Glyco_hydro_32"/>
</dbReference>
<accession>A0ABT1T820</accession>
<keyword evidence="8" id="KW-1185">Reference proteome</keyword>
<dbReference type="EMBL" id="JANHOH010000009">
    <property type="protein sequence ID" value="MCQ6960747.1"/>
    <property type="molecule type" value="Genomic_DNA"/>
</dbReference>
<feature type="domain" description="Glycosyl hydrolase family 32 N-terminal" evidence="5">
    <location>
        <begin position="428"/>
        <end position="504"/>
    </location>
</feature>
<evidence type="ECO:0000256" key="1">
    <source>
        <dbReference type="ARBA" id="ARBA00009902"/>
    </source>
</evidence>
<protein>
    <submittedName>
        <fullName evidence="7">Glycoside hydrolase family 32 protein</fullName>
    </submittedName>
</protein>
<dbReference type="InterPro" id="IPR013320">
    <property type="entry name" value="ConA-like_dom_sf"/>
</dbReference>
<dbReference type="Pfam" id="PF08244">
    <property type="entry name" value="Glyco_hydro_32C"/>
    <property type="match status" value="1"/>
</dbReference>
<sequence length="667" mass="74447">MKKEFIITLGVCLLSLPGFNSLCQDRPVSAADTANLFLEPYRPQYHLTAKAGALFDPTDLIYYKGAYHVNNGMAVSTDLVHWRLGKRARLSTDKETQMSGSAVYDKDNTSGFGKDGKGPLVAIYSGLQRSNRTQYQCIAHSNDDGKSWQIYEGNPVIDFNSTEFRDPQVFWHKESKKWVMAVALAAQQKISFYGSPDLKHWEHLSDFGPVGAVKGVWECPDLFPLFVDGNRKQKKWVLAVSVQPLAGQYFVGEFDGRTFRLDDNFEQDLVKLKSGEVKNTGQVLFDFENGYAGWKIEGDAFSDRPETGPVNLQGPVIGFEGKKFVNSFHNSDKGAGTLISPEFTITKKYMNFLLGGGAYPQDLHMDLLVDGKAVRTMSGLNTEVLYWKTWDVSEFAGKKATVQIVDKGDGDFRHILVDQIMLADQPADAAWEKARWIDYGPDFYAVRSWIDTPEDTLTRTWVAWIGSWLYAREIPTTPWKGGHTFPRTVSLSSFPEGVKLVQQPVEAIKELRTTHFQLTNKKVSGVLPLPKATAFNNTYELIAEIDLGTATEAGFTIAGNGDEKTVLSYDVKSGRLTVDRSNSGNVSFSPAFPGSYSADLNMENKKLKLHLLLDRSVVELFGNRGEVAITCQIFPSVQSKALSFYAKNGKAVLTKLDVWQLKSIWTK</sequence>
<evidence type="ECO:0000256" key="4">
    <source>
        <dbReference type="RuleBase" id="RU362110"/>
    </source>
</evidence>
<keyword evidence="3 4" id="KW-0326">Glycosidase</keyword>
<gene>
    <name evidence="7" type="ORF">NPE20_22395</name>
</gene>
<dbReference type="SUPFAM" id="SSF49899">
    <property type="entry name" value="Concanavalin A-like lectins/glucanases"/>
    <property type="match status" value="1"/>
</dbReference>
<dbReference type="InterPro" id="IPR023296">
    <property type="entry name" value="Glyco_hydro_beta-prop_sf"/>
</dbReference>
<dbReference type="Gene3D" id="2.115.10.20">
    <property type="entry name" value="Glycosyl hydrolase domain, family 43"/>
    <property type="match status" value="2"/>
</dbReference>
<dbReference type="CDD" id="cd18622">
    <property type="entry name" value="GH32_Inu-like"/>
    <property type="match status" value="1"/>
</dbReference>
<keyword evidence="2 4" id="KW-0378">Hydrolase</keyword>
<dbReference type="GO" id="GO:0016787">
    <property type="term" value="F:hydrolase activity"/>
    <property type="evidence" value="ECO:0007669"/>
    <property type="project" value="UniProtKB-KW"/>
</dbReference>
<comment type="similarity">
    <text evidence="1 4">Belongs to the glycosyl hydrolase 32 family.</text>
</comment>
<reference evidence="7 8" key="1">
    <citation type="submission" date="2022-07" db="EMBL/GenBank/DDBJ databases">
        <title>Mucilaginibacter sp. JC4.</title>
        <authorList>
            <person name="Le V."/>
            <person name="Ko S.-R."/>
            <person name="Ahn C.-Y."/>
            <person name="Oh H.-M."/>
        </authorList>
    </citation>
    <scope>NUCLEOTIDE SEQUENCE [LARGE SCALE GENOMIC DNA]</scope>
    <source>
        <strain evidence="7 8">JC4</strain>
    </source>
</reference>